<accession>A0A0D0C142</accession>
<name>A0A0D0C142_9AGAR</name>
<keyword evidence="2" id="KW-1185">Reference proteome</keyword>
<dbReference type="AlphaFoldDB" id="A0A0D0C142"/>
<dbReference type="EMBL" id="KN834864">
    <property type="protein sequence ID" value="KIK51417.1"/>
    <property type="molecule type" value="Genomic_DNA"/>
</dbReference>
<dbReference type="Proteomes" id="UP000053593">
    <property type="component" value="Unassembled WGS sequence"/>
</dbReference>
<dbReference type="HOGENOM" id="CLU_2574113_0_0_1"/>
<organism evidence="1 2">
    <name type="scientific">Collybiopsis luxurians FD-317 M1</name>
    <dbReference type="NCBI Taxonomy" id="944289"/>
    <lineage>
        <taxon>Eukaryota</taxon>
        <taxon>Fungi</taxon>
        <taxon>Dikarya</taxon>
        <taxon>Basidiomycota</taxon>
        <taxon>Agaricomycotina</taxon>
        <taxon>Agaricomycetes</taxon>
        <taxon>Agaricomycetidae</taxon>
        <taxon>Agaricales</taxon>
        <taxon>Marasmiineae</taxon>
        <taxon>Omphalotaceae</taxon>
        <taxon>Collybiopsis</taxon>
        <taxon>Collybiopsis luxurians</taxon>
    </lineage>
</organism>
<sequence>MKTVIFAPDHVVALVTAYYTVKNGVDIAVKVCMIMQTRQRQQDNSCELTKVELYGDFSSLLQAISSLSSENHQELRVKRSD</sequence>
<proteinExistence type="predicted"/>
<gene>
    <name evidence="1" type="ORF">GYMLUDRAFT_50577</name>
</gene>
<evidence type="ECO:0000313" key="2">
    <source>
        <dbReference type="Proteomes" id="UP000053593"/>
    </source>
</evidence>
<reference evidence="1 2" key="1">
    <citation type="submission" date="2014-04" db="EMBL/GenBank/DDBJ databases">
        <title>Evolutionary Origins and Diversification of the Mycorrhizal Mutualists.</title>
        <authorList>
            <consortium name="DOE Joint Genome Institute"/>
            <consortium name="Mycorrhizal Genomics Consortium"/>
            <person name="Kohler A."/>
            <person name="Kuo A."/>
            <person name="Nagy L.G."/>
            <person name="Floudas D."/>
            <person name="Copeland A."/>
            <person name="Barry K.W."/>
            <person name="Cichocki N."/>
            <person name="Veneault-Fourrey C."/>
            <person name="LaButti K."/>
            <person name="Lindquist E.A."/>
            <person name="Lipzen A."/>
            <person name="Lundell T."/>
            <person name="Morin E."/>
            <person name="Murat C."/>
            <person name="Riley R."/>
            <person name="Ohm R."/>
            <person name="Sun H."/>
            <person name="Tunlid A."/>
            <person name="Henrissat B."/>
            <person name="Grigoriev I.V."/>
            <person name="Hibbett D.S."/>
            <person name="Martin F."/>
        </authorList>
    </citation>
    <scope>NUCLEOTIDE SEQUENCE [LARGE SCALE GENOMIC DNA]</scope>
    <source>
        <strain evidence="1 2">FD-317 M1</strain>
    </source>
</reference>
<evidence type="ECO:0000313" key="1">
    <source>
        <dbReference type="EMBL" id="KIK51417.1"/>
    </source>
</evidence>
<protein>
    <submittedName>
        <fullName evidence="1">Unplaced genomic scaffold GYMLUscaffold_116, whole genome shotgun sequence</fullName>
    </submittedName>
</protein>